<dbReference type="PaxDb" id="6945-B7PQ23"/>
<dbReference type="EMBL" id="ABJB010398283">
    <property type="status" value="NOT_ANNOTATED_CDS"/>
    <property type="molecule type" value="Genomic_DNA"/>
</dbReference>
<dbReference type="Proteomes" id="UP000001555">
    <property type="component" value="Unassembled WGS sequence"/>
</dbReference>
<reference evidence="2" key="2">
    <citation type="submission" date="2020-05" db="UniProtKB">
        <authorList>
            <consortium name="EnsemblMetazoa"/>
        </authorList>
    </citation>
    <scope>IDENTIFICATION</scope>
    <source>
        <strain evidence="2">wikel</strain>
    </source>
</reference>
<dbReference type="Pfam" id="PF25057">
    <property type="entry name" value="CUT_N"/>
    <property type="match status" value="1"/>
</dbReference>
<name>A0A1S4LU68_IXOSC</name>
<feature type="domain" description="ZP" evidence="1">
    <location>
        <begin position="19"/>
        <end position="268"/>
    </location>
</feature>
<dbReference type="EnsemblMetazoa" id="ISCW019103-RA">
    <property type="protein sequence ID" value="ISCW019103-PA"/>
    <property type="gene ID" value="ISCW019103"/>
</dbReference>
<keyword evidence="3" id="KW-1185">Reference proteome</keyword>
<dbReference type="PANTHER" id="PTHR46560:SF1">
    <property type="entry name" value="MINIATURE"/>
    <property type="match status" value="1"/>
</dbReference>
<sequence length="268" mass="29904">MGLPEPPRDMPRLVGVEVACGKRHMRVQLQFSSAFHGIVFSKGHHGQQDCVYVQPHSGITAVHFDVFYDRCGTKVGTQAPDHHGSFYENTIVVQYGVDVIEAWDEAKRLRCEWHDAYEKSALKTPSIQLADLEVQELNFQGDSVVSLLAGKGPWAKQVSSIVPLGSPLTMVIAINDRDKQFDMRVKSCTAHDGLRGPIQLTDDRGCVLRPKMLTAFMKVRDYSGKASVVAFSHFYAFKFPDTIEVQIQCVVEICRHGCPEDCPANLEL</sequence>
<evidence type="ECO:0000313" key="2">
    <source>
        <dbReference type="EnsemblMetazoa" id="ISCW019103-PA"/>
    </source>
</evidence>
<dbReference type="Pfam" id="PF25301">
    <property type="entry name" value="CUT_C"/>
    <property type="match status" value="1"/>
</dbReference>
<dbReference type="PANTHER" id="PTHR46560">
    <property type="entry name" value="CYPHER, ISOFORM B"/>
    <property type="match status" value="1"/>
</dbReference>
<protein>
    <submittedName>
        <fullName evidence="2">Cuticulin, putative</fullName>
    </submittedName>
</protein>
<accession>A0A1S4LU68</accession>
<dbReference type="InterPro" id="IPR056953">
    <property type="entry name" value="CUT_N"/>
</dbReference>
<dbReference type="InterPro" id="IPR057475">
    <property type="entry name" value="CUT_C"/>
</dbReference>
<dbReference type="VEuPathDB" id="VectorBase:ISCW019103"/>
<evidence type="ECO:0000313" key="3">
    <source>
        <dbReference type="Proteomes" id="UP000001555"/>
    </source>
</evidence>
<reference evidence="3" key="1">
    <citation type="submission" date="2008-03" db="EMBL/GenBank/DDBJ databases">
        <title>Annotation of Ixodes scapularis.</title>
        <authorList>
            <consortium name="Ixodes scapularis Genome Project Consortium"/>
            <person name="Caler E."/>
            <person name="Hannick L.I."/>
            <person name="Bidwell S."/>
            <person name="Joardar V."/>
            <person name="Thiagarajan M."/>
            <person name="Amedeo P."/>
            <person name="Galinsky K.J."/>
            <person name="Schobel S."/>
            <person name="Inman J."/>
            <person name="Hostetler J."/>
            <person name="Miller J."/>
            <person name="Hammond M."/>
            <person name="Megy K."/>
            <person name="Lawson D."/>
            <person name="Kodira C."/>
            <person name="Sutton G."/>
            <person name="Meyer J."/>
            <person name="Hill C.A."/>
            <person name="Birren B."/>
            <person name="Nene V."/>
            <person name="Collins F."/>
            <person name="Alarcon-Chaidez F."/>
            <person name="Wikel S."/>
            <person name="Strausberg R."/>
        </authorList>
    </citation>
    <scope>NUCLEOTIDE SEQUENCE [LARGE SCALE GENOMIC DNA]</scope>
    <source>
        <strain evidence="3">Wikel</strain>
    </source>
</reference>
<evidence type="ECO:0000259" key="1">
    <source>
        <dbReference type="PROSITE" id="PS51034"/>
    </source>
</evidence>
<proteinExistence type="predicted"/>
<dbReference type="VEuPathDB" id="VectorBase:ISCI019103"/>
<dbReference type="STRING" id="6945.B7PQ23"/>
<dbReference type="HOGENOM" id="CLU_070909_0_0_1"/>
<dbReference type="InterPro" id="IPR001507">
    <property type="entry name" value="ZP_dom"/>
</dbReference>
<dbReference type="SMART" id="SM00241">
    <property type="entry name" value="ZP"/>
    <property type="match status" value="1"/>
</dbReference>
<dbReference type="VEuPathDB" id="VectorBase:ISCP_019694"/>
<dbReference type="OrthoDB" id="10062424at2759"/>
<dbReference type="PROSITE" id="PS51034">
    <property type="entry name" value="ZP_2"/>
    <property type="match status" value="1"/>
</dbReference>
<organism evidence="2 3">
    <name type="scientific">Ixodes scapularis</name>
    <name type="common">Black-legged tick</name>
    <name type="synonym">Deer tick</name>
    <dbReference type="NCBI Taxonomy" id="6945"/>
    <lineage>
        <taxon>Eukaryota</taxon>
        <taxon>Metazoa</taxon>
        <taxon>Ecdysozoa</taxon>
        <taxon>Arthropoda</taxon>
        <taxon>Chelicerata</taxon>
        <taxon>Arachnida</taxon>
        <taxon>Acari</taxon>
        <taxon>Parasitiformes</taxon>
        <taxon>Ixodida</taxon>
        <taxon>Ixodoidea</taxon>
        <taxon>Ixodidae</taxon>
        <taxon>Ixodinae</taxon>
        <taxon>Ixodes</taxon>
    </lineage>
</organism>